<proteinExistence type="predicted"/>
<organism evidence="1 2">
    <name type="scientific">Paramecium sonneborni</name>
    <dbReference type="NCBI Taxonomy" id="65129"/>
    <lineage>
        <taxon>Eukaryota</taxon>
        <taxon>Sar</taxon>
        <taxon>Alveolata</taxon>
        <taxon>Ciliophora</taxon>
        <taxon>Intramacronucleata</taxon>
        <taxon>Oligohymenophorea</taxon>
        <taxon>Peniculida</taxon>
        <taxon>Parameciidae</taxon>
        <taxon>Paramecium</taxon>
    </lineage>
</organism>
<keyword evidence="2" id="KW-1185">Reference proteome</keyword>
<dbReference type="AlphaFoldDB" id="A0A8S1N367"/>
<comment type="caution">
    <text evidence="1">The sequence shown here is derived from an EMBL/GenBank/DDBJ whole genome shotgun (WGS) entry which is preliminary data.</text>
</comment>
<gene>
    <name evidence="1" type="ORF">PSON_ATCC_30995.1.T0420041</name>
</gene>
<evidence type="ECO:0000313" key="1">
    <source>
        <dbReference type="EMBL" id="CAD8081444.1"/>
    </source>
</evidence>
<sequence>MKYMPLLLQEQLKMKIIMQFDSRKYNIEASALIDLKN</sequence>
<name>A0A8S1N367_9CILI</name>
<dbReference type="Proteomes" id="UP000692954">
    <property type="component" value="Unassembled WGS sequence"/>
</dbReference>
<protein>
    <submittedName>
        <fullName evidence="1">Uncharacterized protein</fullName>
    </submittedName>
</protein>
<accession>A0A8S1N367</accession>
<reference evidence="1" key="1">
    <citation type="submission" date="2021-01" db="EMBL/GenBank/DDBJ databases">
        <authorList>
            <consortium name="Genoscope - CEA"/>
            <person name="William W."/>
        </authorList>
    </citation>
    <scope>NUCLEOTIDE SEQUENCE</scope>
</reference>
<evidence type="ECO:0000313" key="2">
    <source>
        <dbReference type="Proteomes" id="UP000692954"/>
    </source>
</evidence>
<dbReference type="EMBL" id="CAJJDN010000042">
    <property type="protein sequence ID" value="CAD8081444.1"/>
    <property type="molecule type" value="Genomic_DNA"/>
</dbReference>